<comment type="caution">
    <text evidence="1">The sequence shown here is derived from an EMBL/GenBank/DDBJ whole genome shotgun (WGS) entry which is preliminary data.</text>
</comment>
<reference evidence="1 2" key="1">
    <citation type="submission" date="2010-04" db="EMBL/GenBank/DDBJ databases">
        <authorList>
            <person name="Qin X."/>
            <person name="Bachman B."/>
            <person name="Battles P."/>
            <person name="Bell A."/>
            <person name="Bess C."/>
            <person name="Bickham C."/>
            <person name="Chaboub L."/>
            <person name="Chen D."/>
            <person name="Coyle M."/>
            <person name="Deiros D.R."/>
            <person name="Dinh H."/>
            <person name="Forbes L."/>
            <person name="Fowler G."/>
            <person name="Francisco L."/>
            <person name="Fu Q."/>
            <person name="Gubbala S."/>
            <person name="Hale W."/>
            <person name="Han Y."/>
            <person name="Hemphill L."/>
            <person name="Highlander S.K."/>
            <person name="Hirani K."/>
            <person name="Hogues M."/>
            <person name="Jackson L."/>
            <person name="Jakkamsetti A."/>
            <person name="Javaid M."/>
            <person name="Jiang H."/>
            <person name="Korchina V."/>
            <person name="Kovar C."/>
            <person name="Lara F."/>
            <person name="Lee S."/>
            <person name="Mata R."/>
            <person name="Mathew T."/>
            <person name="Moen C."/>
            <person name="Morales K."/>
            <person name="Munidasa M."/>
            <person name="Nazareth L."/>
            <person name="Ngo R."/>
            <person name="Nguyen L."/>
            <person name="Okwuonu G."/>
            <person name="Ongeri F."/>
            <person name="Patil S."/>
            <person name="Petrosino J."/>
            <person name="Pham C."/>
            <person name="Pham P."/>
            <person name="Pu L.-L."/>
            <person name="Puazo M."/>
            <person name="Raj R."/>
            <person name="Reid J."/>
            <person name="Rouhana J."/>
            <person name="Saada N."/>
            <person name="Shang Y."/>
            <person name="Simmons D."/>
            <person name="Thornton R."/>
            <person name="Warren J."/>
            <person name="Weissenberger G."/>
            <person name="Zhang J."/>
            <person name="Zhang L."/>
            <person name="Zhou C."/>
            <person name="Zhu D."/>
            <person name="Muzny D."/>
            <person name="Worley K."/>
            <person name="Gibbs R."/>
        </authorList>
    </citation>
    <scope>NUCLEOTIDE SEQUENCE [LARGE SCALE GENOMIC DNA]</scope>
    <source>
        <strain evidence="1 2">ATCC 49957</strain>
    </source>
</reference>
<sequence length="100" mass="11517">MQAIIRKREVAMQRLRLRGLAMHADELHRFIAEMELRPALAEAIHEEIDLLSEAADAAQVLRRYGYEVTAEDILRHKAETTRRMAAGDLAVPPWFLGRLR</sequence>
<gene>
    <name evidence="1" type="ORF">HMPREF0731_3813</name>
</gene>
<name>D5RRV1_9PROT</name>
<evidence type="ECO:0000313" key="1">
    <source>
        <dbReference type="EMBL" id="EFH09965.1"/>
    </source>
</evidence>
<dbReference type="HOGENOM" id="CLU_2303887_0_0_5"/>
<dbReference type="EMBL" id="ADVL01000719">
    <property type="protein sequence ID" value="EFH09965.1"/>
    <property type="molecule type" value="Genomic_DNA"/>
</dbReference>
<dbReference type="AlphaFoldDB" id="D5RRV1"/>
<keyword evidence="2" id="KW-1185">Reference proteome</keyword>
<protein>
    <recommendedName>
        <fullName evidence="3">Nif11 domain-containing protein</fullName>
    </recommendedName>
</protein>
<proteinExistence type="predicted"/>
<evidence type="ECO:0008006" key="3">
    <source>
        <dbReference type="Google" id="ProtNLM"/>
    </source>
</evidence>
<dbReference type="Proteomes" id="UP000005324">
    <property type="component" value="Unassembled WGS sequence"/>
</dbReference>
<evidence type="ECO:0000313" key="2">
    <source>
        <dbReference type="Proteomes" id="UP000005324"/>
    </source>
</evidence>
<organism evidence="1 2">
    <name type="scientific">Pseudoroseomonas cervicalis ATCC 49957</name>
    <dbReference type="NCBI Taxonomy" id="525371"/>
    <lineage>
        <taxon>Bacteria</taxon>
        <taxon>Pseudomonadati</taxon>
        <taxon>Pseudomonadota</taxon>
        <taxon>Alphaproteobacteria</taxon>
        <taxon>Acetobacterales</taxon>
        <taxon>Roseomonadaceae</taxon>
        <taxon>Roseomonas</taxon>
    </lineage>
</organism>
<accession>D5RRV1</accession>